<evidence type="ECO:0000256" key="1">
    <source>
        <dbReference type="PROSITE-ProRule" id="PRU01076"/>
    </source>
</evidence>
<feature type="domain" description="SpoVT-AbrB" evidence="2">
    <location>
        <begin position="25"/>
        <end position="70"/>
    </location>
</feature>
<evidence type="ECO:0000259" key="2">
    <source>
        <dbReference type="PROSITE" id="PS51740"/>
    </source>
</evidence>
<dbReference type="GO" id="GO:0003677">
    <property type="term" value="F:DNA binding"/>
    <property type="evidence" value="ECO:0007669"/>
    <property type="project" value="UniProtKB-UniRule"/>
</dbReference>
<reference evidence="3 4" key="1">
    <citation type="submission" date="2020-08" db="EMBL/GenBank/DDBJ databases">
        <title>Genomic Encyclopedia of Type Strains, Phase IV (KMG-IV): sequencing the most valuable type-strain genomes for metagenomic binning, comparative biology and taxonomic classification.</title>
        <authorList>
            <person name="Goeker M."/>
        </authorList>
    </citation>
    <scope>NUCLEOTIDE SEQUENCE [LARGE SCALE GENOMIC DNA]</scope>
    <source>
        <strain evidence="3 4">DSM 100039</strain>
    </source>
</reference>
<evidence type="ECO:0000313" key="3">
    <source>
        <dbReference type="EMBL" id="MBB6409283.1"/>
    </source>
</evidence>
<gene>
    <name evidence="3" type="ORF">HNQ71_001948</name>
</gene>
<keyword evidence="1" id="KW-0238">DNA-binding</keyword>
<dbReference type="InterPro" id="IPR007159">
    <property type="entry name" value="SpoVT-AbrB_dom"/>
</dbReference>
<comment type="caution">
    <text evidence="3">The sequence shown here is derived from an EMBL/GenBank/DDBJ whole genome shotgun (WGS) entry which is preliminary data.</text>
</comment>
<protein>
    <submittedName>
        <fullName evidence="3">AbrB family looped-hinge helix DNA binding protein</fullName>
    </submittedName>
</protein>
<dbReference type="SMART" id="SM00966">
    <property type="entry name" value="SpoVT_AbrB"/>
    <property type="match status" value="1"/>
</dbReference>
<organism evidence="3 4">
    <name type="scientific">Mesorhizobium sangaii</name>
    <dbReference type="NCBI Taxonomy" id="505389"/>
    <lineage>
        <taxon>Bacteria</taxon>
        <taxon>Pseudomonadati</taxon>
        <taxon>Pseudomonadota</taxon>
        <taxon>Alphaproteobacteria</taxon>
        <taxon>Hyphomicrobiales</taxon>
        <taxon>Phyllobacteriaceae</taxon>
        <taxon>Mesorhizobium</taxon>
    </lineage>
</organism>
<name>A0A841P7B7_9HYPH</name>
<accession>A0A841P7B7</accession>
<evidence type="ECO:0000313" key="4">
    <source>
        <dbReference type="Proteomes" id="UP000556329"/>
    </source>
</evidence>
<dbReference type="InterPro" id="IPR037914">
    <property type="entry name" value="SpoVT-AbrB_sf"/>
</dbReference>
<dbReference type="SUPFAM" id="SSF89447">
    <property type="entry name" value="AbrB/MazE/MraZ-like"/>
    <property type="match status" value="1"/>
</dbReference>
<dbReference type="NCBIfam" id="TIGR01439">
    <property type="entry name" value="lp_hng_hel_AbrB"/>
    <property type="match status" value="1"/>
</dbReference>
<dbReference type="PROSITE" id="PS51740">
    <property type="entry name" value="SPOVT_ABRB"/>
    <property type="match status" value="1"/>
</dbReference>
<dbReference type="Pfam" id="PF04014">
    <property type="entry name" value="MazE_antitoxin"/>
    <property type="match status" value="1"/>
</dbReference>
<dbReference type="Gene3D" id="2.10.260.10">
    <property type="match status" value="1"/>
</dbReference>
<proteinExistence type="predicted"/>
<sequence>MRLFGREIPTTISQVRNFSESKKMGAFASLTSKGQLTIPKDVRDALSLKTGDMVAWTVVDGYLIGTPRNLDFADLAGFLGDPPGGPASLEEIDFAVRDAVGRHVVGDSSQGGRKGGG</sequence>
<dbReference type="EMBL" id="JACHEF010000002">
    <property type="protein sequence ID" value="MBB6409283.1"/>
    <property type="molecule type" value="Genomic_DNA"/>
</dbReference>
<dbReference type="Proteomes" id="UP000556329">
    <property type="component" value="Unassembled WGS sequence"/>
</dbReference>
<dbReference type="AlphaFoldDB" id="A0A841P7B7"/>
<keyword evidence="4" id="KW-1185">Reference proteome</keyword>